<name>A0A4U0FEC6_9BACL</name>
<dbReference type="CDD" id="cd17541">
    <property type="entry name" value="REC_CheB-like"/>
    <property type="match status" value="1"/>
</dbReference>
<dbReference type="EC" id="3.5.1.44" evidence="5"/>
<dbReference type="Proteomes" id="UP000309673">
    <property type="component" value="Unassembled WGS sequence"/>
</dbReference>
<comment type="subcellular location">
    <subcellularLocation>
        <location evidence="5">Cytoplasm</location>
    </subcellularLocation>
</comment>
<feature type="region of interest" description="Disordered" evidence="8">
    <location>
        <begin position="147"/>
        <end position="283"/>
    </location>
</feature>
<keyword evidence="5 7" id="KW-0597">Phosphoprotein</keyword>
<dbReference type="RefSeq" id="WP_136776536.1">
    <property type="nucleotide sequence ID" value="NZ_SUPK01000002.1"/>
</dbReference>
<keyword evidence="3 5" id="KW-0378">Hydrolase</keyword>
<dbReference type="EC" id="3.1.1.61" evidence="5"/>
<dbReference type="CDD" id="cd16432">
    <property type="entry name" value="CheB_Rec"/>
    <property type="match status" value="1"/>
</dbReference>
<keyword evidence="2 5" id="KW-0145">Chemotaxis</keyword>
<dbReference type="PANTHER" id="PTHR42872">
    <property type="entry name" value="PROTEIN-GLUTAMATE METHYLESTERASE/PROTEIN-GLUTAMINE GLUTAMINASE"/>
    <property type="match status" value="1"/>
</dbReference>
<comment type="catalytic activity">
    <reaction evidence="4 5">
        <text>[protein]-L-glutamate 5-O-methyl ester + H2O = L-glutamyl-[protein] + methanol + H(+)</text>
        <dbReference type="Rhea" id="RHEA:23236"/>
        <dbReference type="Rhea" id="RHEA-COMP:10208"/>
        <dbReference type="Rhea" id="RHEA-COMP:10311"/>
        <dbReference type="ChEBI" id="CHEBI:15377"/>
        <dbReference type="ChEBI" id="CHEBI:15378"/>
        <dbReference type="ChEBI" id="CHEBI:17790"/>
        <dbReference type="ChEBI" id="CHEBI:29973"/>
        <dbReference type="ChEBI" id="CHEBI:82795"/>
        <dbReference type="EC" id="3.1.1.61"/>
    </reaction>
</comment>
<feature type="domain" description="CheB-type methylesterase" evidence="10">
    <location>
        <begin position="277"/>
        <end position="479"/>
    </location>
</feature>
<dbReference type="PROSITE" id="PS50122">
    <property type="entry name" value="CHEB"/>
    <property type="match status" value="1"/>
</dbReference>
<dbReference type="InterPro" id="IPR001789">
    <property type="entry name" value="Sig_transdc_resp-reg_receiver"/>
</dbReference>
<feature type="domain" description="Response regulatory" evidence="9">
    <location>
        <begin position="5"/>
        <end position="122"/>
    </location>
</feature>
<accession>A0A4U0FEC6</accession>
<dbReference type="EMBL" id="SUPK01000002">
    <property type="protein sequence ID" value="TJY43171.1"/>
    <property type="molecule type" value="Genomic_DNA"/>
</dbReference>
<dbReference type="InterPro" id="IPR011006">
    <property type="entry name" value="CheY-like_superfamily"/>
</dbReference>
<protein>
    <recommendedName>
        <fullName evidence="5">Protein-glutamate methylesterase/protein-glutamine glutaminase</fullName>
        <ecNumber evidence="5">3.1.1.61</ecNumber>
        <ecNumber evidence="5">3.5.1.44</ecNumber>
    </recommendedName>
</protein>
<dbReference type="GO" id="GO:0006935">
    <property type="term" value="P:chemotaxis"/>
    <property type="evidence" value="ECO:0007669"/>
    <property type="project" value="UniProtKB-UniRule"/>
</dbReference>
<dbReference type="GO" id="GO:0050568">
    <property type="term" value="F:protein-glutamine glutaminase activity"/>
    <property type="evidence" value="ECO:0007669"/>
    <property type="project" value="UniProtKB-UniRule"/>
</dbReference>
<feature type="active site" evidence="5 6">
    <location>
        <position position="420"/>
    </location>
</feature>
<gene>
    <name evidence="5 11" type="primary">cheB</name>
    <name evidence="11" type="ORF">E5161_04540</name>
</gene>
<feature type="active site" evidence="5 6">
    <location>
        <position position="296"/>
    </location>
</feature>
<dbReference type="SUPFAM" id="SSF52738">
    <property type="entry name" value="Methylesterase CheB, C-terminal domain"/>
    <property type="match status" value="1"/>
</dbReference>
<evidence type="ECO:0000256" key="6">
    <source>
        <dbReference type="PROSITE-ProRule" id="PRU00050"/>
    </source>
</evidence>
<dbReference type="PROSITE" id="PS50110">
    <property type="entry name" value="RESPONSE_REGULATORY"/>
    <property type="match status" value="1"/>
</dbReference>
<evidence type="ECO:0000256" key="7">
    <source>
        <dbReference type="PROSITE-ProRule" id="PRU00169"/>
    </source>
</evidence>
<evidence type="ECO:0000313" key="12">
    <source>
        <dbReference type="Proteomes" id="UP000309673"/>
    </source>
</evidence>
<keyword evidence="12" id="KW-1185">Reference proteome</keyword>
<dbReference type="AlphaFoldDB" id="A0A4U0FEC6"/>
<keyword evidence="11" id="KW-0489">Methyltransferase</keyword>
<comment type="catalytic activity">
    <reaction evidence="5">
        <text>L-glutaminyl-[protein] + H2O = L-glutamyl-[protein] + NH4(+)</text>
        <dbReference type="Rhea" id="RHEA:16441"/>
        <dbReference type="Rhea" id="RHEA-COMP:10207"/>
        <dbReference type="Rhea" id="RHEA-COMP:10208"/>
        <dbReference type="ChEBI" id="CHEBI:15377"/>
        <dbReference type="ChEBI" id="CHEBI:28938"/>
        <dbReference type="ChEBI" id="CHEBI:29973"/>
        <dbReference type="ChEBI" id="CHEBI:30011"/>
        <dbReference type="EC" id="3.5.1.44"/>
    </reaction>
</comment>
<evidence type="ECO:0000256" key="4">
    <source>
        <dbReference type="ARBA" id="ARBA00048267"/>
    </source>
</evidence>
<feature type="active site" evidence="5 6">
    <location>
        <position position="323"/>
    </location>
</feature>
<comment type="similarity">
    <text evidence="5">Belongs to the CheB family.</text>
</comment>
<evidence type="ECO:0000256" key="2">
    <source>
        <dbReference type="ARBA" id="ARBA00022500"/>
    </source>
</evidence>
<dbReference type="GO" id="GO:0005737">
    <property type="term" value="C:cytoplasm"/>
    <property type="evidence" value="ECO:0007669"/>
    <property type="project" value="UniProtKB-SubCell"/>
</dbReference>
<dbReference type="Gene3D" id="3.40.50.180">
    <property type="entry name" value="Methylesterase CheB, C-terminal domain"/>
    <property type="match status" value="1"/>
</dbReference>
<reference evidence="11 12" key="1">
    <citation type="submission" date="2019-04" db="EMBL/GenBank/DDBJ databases">
        <title>Cohnella sp. nov., isolated from soil.</title>
        <authorList>
            <person name="Kim W."/>
        </authorList>
    </citation>
    <scope>NUCLEOTIDE SEQUENCE [LARGE SCALE GENOMIC DNA]</scope>
    <source>
        <strain evidence="11 12">CAU 1483</strain>
    </source>
</reference>
<dbReference type="GO" id="GO:0008168">
    <property type="term" value="F:methyltransferase activity"/>
    <property type="evidence" value="ECO:0007669"/>
    <property type="project" value="UniProtKB-KW"/>
</dbReference>
<dbReference type="HAMAP" id="MF_00099">
    <property type="entry name" value="CheB_chemtxs"/>
    <property type="match status" value="1"/>
</dbReference>
<dbReference type="Gene3D" id="3.40.50.2300">
    <property type="match status" value="1"/>
</dbReference>
<dbReference type="GO" id="GO:0000156">
    <property type="term" value="F:phosphorelay response regulator activity"/>
    <property type="evidence" value="ECO:0007669"/>
    <property type="project" value="InterPro"/>
</dbReference>
<evidence type="ECO:0000313" key="11">
    <source>
        <dbReference type="EMBL" id="TJY43171.1"/>
    </source>
</evidence>
<proteinExistence type="inferred from homology"/>
<organism evidence="11 12">
    <name type="scientific">Cohnella pontilimi</name>
    <dbReference type="NCBI Taxonomy" id="2564100"/>
    <lineage>
        <taxon>Bacteria</taxon>
        <taxon>Bacillati</taxon>
        <taxon>Bacillota</taxon>
        <taxon>Bacilli</taxon>
        <taxon>Bacillales</taxon>
        <taxon>Paenibacillaceae</taxon>
        <taxon>Cohnella</taxon>
    </lineage>
</organism>
<dbReference type="InterPro" id="IPR008248">
    <property type="entry name" value="CheB-like"/>
</dbReference>
<dbReference type="GO" id="GO:0008984">
    <property type="term" value="F:protein-glutamate methylesterase activity"/>
    <property type="evidence" value="ECO:0007669"/>
    <property type="project" value="UniProtKB-UniRule"/>
</dbReference>
<evidence type="ECO:0000259" key="10">
    <source>
        <dbReference type="PROSITE" id="PS50122"/>
    </source>
</evidence>
<dbReference type="Pfam" id="PF00072">
    <property type="entry name" value="Response_reg"/>
    <property type="match status" value="1"/>
</dbReference>
<dbReference type="SUPFAM" id="SSF52172">
    <property type="entry name" value="CheY-like"/>
    <property type="match status" value="1"/>
</dbReference>
<feature type="modified residue" description="4-aspartylphosphate" evidence="5 7">
    <location>
        <position position="56"/>
    </location>
</feature>
<comment type="PTM">
    <text evidence="5">Phosphorylated by CheA. Phosphorylation of the N-terminal regulatory domain activates the methylesterase activity.</text>
</comment>
<sequence>MPIYRVLIVDDSAFMRKVFSDRIGADDDFTVAATASDGEEAVRLALSLEPDIITMDLEMPRMNGIEALRRIMEVRPTPVIMLSAITDNGTRDTIRALQYGAFDFIHKPDSSVRQDIRQVGDELLNKLRIALEAVKTGTFRMLPAVEDRSVEEWPSPPETAEGVPKTPISTEPPPEPVNTVPPDTGSNQVTAPAQDPALGPKRTREMHHPPEPAPQPKSARPSAKTSKPAAEASSLRPQSKTVPRSPEPVRSPAAAKAVSPPPVRETKRETRTSAPEPRKSAKHSAVFSQIVAIGTSTGGPRALHEVLTGLPADFEAPVLVVQHMPPKFTLSLAQRLDSFCSIRVREAGDGEQVESATAYIAPGGKHMSLMKESSGTYRIKLTEEGPRSGHMPSVDVLFESLVGHRQLKRHAVLMTGMGSDGAKGMKALQEDGAETRIAEAEETCVVYGMPRSAVELGAANAQVPLQRIAPLLVREVRSRSK</sequence>
<dbReference type="Pfam" id="PF01339">
    <property type="entry name" value="CheB_methylest"/>
    <property type="match status" value="1"/>
</dbReference>
<dbReference type="InterPro" id="IPR000673">
    <property type="entry name" value="Sig_transdc_resp-reg_Me-estase"/>
</dbReference>
<keyword evidence="1 5" id="KW-0963">Cytoplasm</keyword>
<evidence type="ECO:0000256" key="5">
    <source>
        <dbReference type="HAMAP-Rule" id="MF_00099"/>
    </source>
</evidence>
<dbReference type="SMART" id="SM00448">
    <property type="entry name" value="REC"/>
    <property type="match status" value="1"/>
</dbReference>
<comment type="domain">
    <text evidence="5">Contains a C-terminal catalytic domain, and an N-terminal region which modulates catalytic activity.</text>
</comment>
<dbReference type="InterPro" id="IPR035909">
    <property type="entry name" value="CheB_C"/>
</dbReference>
<dbReference type="NCBIfam" id="NF001965">
    <property type="entry name" value="PRK00742.1"/>
    <property type="match status" value="1"/>
</dbReference>
<feature type="compositionally biased region" description="Basic and acidic residues" evidence="8">
    <location>
        <begin position="264"/>
        <end position="279"/>
    </location>
</feature>
<dbReference type="OrthoDB" id="9793421at2"/>
<comment type="caution">
    <text evidence="11">The sequence shown here is derived from an EMBL/GenBank/DDBJ whole genome shotgun (WGS) entry which is preliminary data.</text>
</comment>
<evidence type="ECO:0000256" key="3">
    <source>
        <dbReference type="ARBA" id="ARBA00022801"/>
    </source>
</evidence>
<dbReference type="GO" id="GO:0032259">
    <property type="term" value="P:methylation"/>
    <property type="evidence" value="ECO:0007669"/>
    <property type="project" value="UniProtKB-KW"/>
</dbReference>
<comment type="function">
    <text evidence="5">Involved in chemotaxis. Part of a chemotaxis signal transduction system that modulates chemotaxis in response to various stimuli. Catalyzes the demethylation of specific methylglutamate residues introduced into the chemoreceptors (methyl-accepting chemotaxis proteins or MCP) by CheR. Also mediates the irreversible deamidation of specific glutamine residues to glutamic acid.</text>
</comment>
<evidence type="ECO:0000256" key="1">
    <source>
        <dbReference type="ARBA" id="ARBA00022490"/>
    </source>
</evidence>
<evidence type="ECO:0000259" key="9">
    <source>
        <dbReference type="PROSITE" id="PS50110"/>
    </source>
</evidence>
<feature type="compositionally biased region" description="Low complexity" evidence="8">
    <location>
        <begin position="248"/>
        <end position="258"/>
    </location>
</feature>
<dbReference type="PANTHER" id="PTHR42872:SF6">
    <property type="entry name" value="PROTEIN-GLUTAMATE METHYLESTERASE_PROTEIN-GLUTAMINE GLUTAMINASE"/>
    <property type="match status" value="1"/>
</dbReference>
<keyword evidence="11" id="KW-0808">Transferase</keyword>
<evidence type="ECO:0000256" key="8">
    <source>
        <dbReference type="SAM" id="MobiDB-lite"/>
    </source>
</evidence>